<evidence type="ECO:0000313" key="1">
    <source>
        <dbReference type="EMBL" id="CAI6374847.1"/>
    </source>
</evidence>
<dbReference type="EMBL" id="CARXXK010001250">
    <property type="protein sequence ID" value="CAI6374847.1"/>
    <property type="molecule type" value="Genomic_DNA"/>
</dbReference>
<protein>
    <submittedName>
        <fullName evidence="1">Uncharacterized protein</fullName>
    </submittedName>
</protein>
<comment type="caution">
    <text evidence="1">The sequence shown here is derived from an EMBL/GenBank/DDBJ whole genome shotgun (WGS) entry which is preliminary data.</text>
</comment>
<keyword evidence="2" id="KW-1185">Reference proteome</keyword>
<organism evidence="1 2">
    <name type="scientific">Macrosiphum euphorbiae</name>
    <name type="common">potato aphid</name>
    <dbReference type="NCBI Taxonomy" id="13131"/>
    <lineage>
        <taxon>Eukaryota</taxon>
        <taxon>Metazoa</taxon>
        <taxon>Ecdysozoa</taxon>
        <taxon>Arthropoda</taxon>
        <taxon>Hexapoda</taxon>
        <taxon>Insecta</taxon>
        <taxon>Pterygota</taxon>
        <taxon>Neoptera</taxon>
        <taxon>Paraneoptera</taxon>
        <taxon>Hemiptera</taxon>
        <taxon>Sternorrhyncha</taxon>
        <taxon>Aphidomorpha</taxon>
        <taxon>Aphidoidea</taxon>
        <taxon>Aphididae</taxon>
        <taxon>Macrosiphini</taxon>
        <taxon>Macrosiphum</taxon>
    </lineage>
</organism>
<sequence length="99" mass="11263">MAFLKSLQQQTEIRNLSIGELTKDLEYPVNTMSTVETKFGPAVQCVLQDPSGVGIINVFLPKTVRMTGEEINRYNLREVDPVRLIFRGMNKRSFIIAFV</sequence>
<dbReference type="Proteomes" id="UP001160148">
    <property type="component" value="Unassembled WGS sequence"/>
</dbReference>
<dbReference type="AlphaFoldDB" id="A0AAV0Y5G9"/>
<reference evidence="1 2" key="1">
    <citation type="submission" date="2023-01" db="EMBL/GenBank/DDBJ databases">
        <authorList>
            <person name="Whitehead M."/>
        </authorList>
    </citation>
    <scope>NUCLEOTIDE SEQUENCE [LARGE SCALE GENOMIC DNA]</scope>
</reference>
<evidence type="ECO:0000313" key="2">
    <source>
        <dbReference type="Proteomes" id="UP001160148"/>
    </source>
</evidence>
<name>A0AAV0Y5G9_9HEMI</name>
<accession>A0AAV0Y5G9</accession>
<proteinExistence type="predicted"/>
<gene>
    <name evidence="1" type="ORF">MEUPH1_LOCUS28425</name>
</gene>